<dbReference type="EMBL" id="JAUUTY010000445">
    <property type="protein sequence ID" value="KAK1601403.1"/>
    <property type="molecule type" value="Genomic_DNA"/>
</dbReference>
<evidence type="ECO:0000313" key="2">
    <source>
        <dbReference type="Proteomes" id="UP001231189"/>
    </source>
</evidence>
<accession>A0AAD8QEY6</accession>
<proteinExistence type="predicted"/>
<keyword evidence="2" id="KW-1185">Reference proteome</keyword>
<reference evidence="1" key="1">
    <citation type="submission" date="2023-07" db="EMBL/GenBank/DDBJ databases">
        <title>A chromosome-level genome assembly of Lolium multiflorum.</title>
        <authorList>
            <person name="Chen Y."/>
            <person name="Copetti D."/>
            <person name="Kolliker R."/>
            <person name="Studer B."/>
        </authorList>
    </citation>
    <scope>NUCLEOTIDE SEQUENCE</scope>
    <source>
        <strain evidence="1">02402/16</strain>
        <tissue evidence="1">Leaf</tissue>
    </source>
</reference>
<name>A0AAD8QEY6_LOLMU</name>
<protein>
    <submittedName>
        <fullName evidence="1">Uncharacterized protein</fullName>
    </submittedName>
</protein>
<dbReference type="Proteomes" id="UP001231189">
    <property type="component" value="Unassembled WGS sequence"/>
</dbReference>
<organism evidence="1 2">
    <name type="scientific">Lolium multiflorum</name>
    <name type="common">Italian ryegrass</name>
    <name type="synonym">Lolium perenne subsp. multiflorum</name>
    <dbReference type="NCBI Taxonomy" id="4521"/>
    <lineage>
        <taxon>Eukaryota</taxon>
        <taxon>Viridiplantae</taxon>
        <taxon>Streptophyta</taxon>
        <taxon>Embryophyta</taxon>
        <taxon>Tracheophyta</taxon>
        <taxon>Spermatophyta</taxon>
        <taxon>Magnoliopsida</taxon>
        <taxon>Liliopsida</taxon>
        <taxon>Poales</taxon>
        <taxon>Poaceae</taxon>
        <taxon>BOP clade</taxon>
        <taxon>Pooideae</taxon>
        <taxon>Poodae</taxon>
        <taxon>Poeae</taxon>
        <taxon>Poeae Chloroplast Group 2 (Poeae type)</taxon>
        <taxon>Loliodinae</taxon>
        <taxon>Loliinae</taxon>
        <taxon>Lolium</taxon>
    </lineage>
</organism>
<gene>
    <name evidence="1" type="ORF">QYE76_016678</name>
</gene>
<evidence type="ECO:0000313" key="1">
    <source>
        <dbReference type="EMBL" id="KAK1601403.1"/>
    </source>
</evidence>
<dbReference type="AlphaFoldDB" id="A0AAD8QEY6"/>
<sequence>MVEHRHPAGRRSTGICTAWSAPAWSPSCASLGQQGRVVGIARDDEQALHSGCSTGAAGYHLEKHQNGEVALWQGGTMAQPRYSLFSKPVNV</sequence>
<comment type="caution">
    <text evidence="1">The sequence shown here is derived from an EMBL/GenBank/DDBJ whole genome shotgun (WGS) entry which is preliminary data.</text>
</comment>